<evidence type="ECO:0000256" key="1">
    <source>
        <dbReference type="SAM" id="MobiDB-lite"/>
    </source>
</evidence>
<evidence type="ECO:0000313" key="3">
    <source>
        <dbReference type="Proteomes" id="UP000239757"/>
    </source>
</evidence>
<accession>A0A2P5WJK2</accession>
<evidence type="ECO:0000313" key="2">
    <source>
        <dbReference type="EMBL" id="PPR91266.1"/>
    </source>
</evidence>
<protein>
    <submittedName>
        <fullName evidence="2">Uncharacterized protein</fullName>
    </submittedName>
</protein>
<feature type="compositionally biased region" description="Polar residues" evidence="1">
    <location>
        <begin position="1"/>
        <end position="12"/>
    </location>
</feature>
<dbReference type="EMBL" id="KZ667380">
    <property type="protein sequence ID" value="PPR91266.1"/>
    <property type="molecule type" value="Genomic_DNA"/>
</dbReference>
<dbReference type="Proteomes" id="UP000239757">
    <property type="component" value="Unassembled WGS sequence"/>
</dbReference>
<feature type="compositionally biased region" description="Basic and acidic residues" evidence="1">
    <location>
        <begin position="29"/>
        <end position="39"/>
    </location>
</feature>
<reference evidence="2 3" key="1">
    <citation type="submission" date="2015-01" db="EMBL/GenBank/DDBJ databases">
        <title>Genome of allotetraploid Gossypium barbadense reveals genomic plasticity and fiber elongation in cotton evolution.</title>
        <authorList>
            <person name="Chen X."/>
            <person name="Liu X."/>
            <person name="Zhao B."/>
            <person name="Zheng H."/>
            <person name="Hu Y."/>
            <person name="Lu G."/>
            <person name="Yang C."/>
            <person name="Chen J."/>
            <person name="Shan C."/>
            <person name="Zhang L."/>
            <person name="Zhou Y."/>
            <person name="Wang L."/>
            <person name="Guo W."/>
            <person name="Bai Y."/>
            <person name="Ruan J."/>
            <person name="Shangguan X."/>
            <person name="Mao Y."/>
            <person name="Jiang J."/>
            <person name="Zhu Y."/>
            <person name="Lei J."/>
            <person name="Kang H."/>
            <person name="Chen S."/>
            <person name="He X."/>
            <person name="Wang R."/>
            <person name="Wang Y."/>
            <person name="Chen J."/>
            <person name="Wang L."/>
            <person name="Yu S."/>
            <person name="Wang B."/>
            <person name="Wei J."/>
            <person name="Song S."/>
            <person name="Lu X."/>
            <person name="Gao Z."/>
            <person name="Gu W."/>
            <person name="Deng X."/>
            <person name="Ma D."/>
            <person name="Wang S."/>
            <person name="Liang W."/>
            <person name="Fang L."/>
            <person name="Cai C."/>
            <person name="Zhu X."/>
            <person name="Zhou B."/>
            <person name="Zhang Y."/>
            <person name="Chen Z."/>
            <person name="Xu S."/>
            <person name="Zhu R."/>
            <person name="Wang S."/>
            <person name="Zhang T."/>
            <person name="Zhao G."/>
        </authorList>
    </citation>
    <scope>NUCLEOTIDE SEQUENCE [LARGE SCALE GENOMIC DNA]</scope>
    <source>
        <strain evidence="3">cv. Xinhai21</strain>
        <tissue evidence="2">Leaf</tissue>
    </source>
</reference>
<name>A0A2P5WJK2_GOSBA</name>
<dbReference type="AlphaFoldDB" id="A0A2P5WJK2"/>
<organism evidence="2 3">
    <name type="scientific">Gossypium barbadense</name>
    <name type="common">Sea Island cotton</name>
    <name type="synonym">Hibiscus barbadensis</name>
    <dbReference type="NCBI Taxonomy" id="3634"/>
    <lineage>
        <taxon>Eukaryota</taxon>
        <taxon>Viridiplantae</taxon>
        <taxon>Streptophyta</taxon>
        <taxon>Embryophyta</taxon>
        <taxon>Tracheophyta</taxon>
        <taxon>Spermatophyta</taxon>
        <taxon>Magnoliopsida</taxon>
        <taxon>eudicotyledons</taxon>
        <taxon>Gunneridae</taxon>
        <taxon>Pentapetalae</taxon>
        <taxon>rosids</taxon>
        <taxon>malvids</taxon>
        <taxon>Malvales</taxon>
        <taxon>Malvaceae</taxon>
        <taxon>Malvoideae</taxon>
        <taxon>Gossypium</taxon>
    </lineage>
</organism>
<sequence>MPQRSRAQSSGSKFLVKILSPLSRAKRMRANERPEEKPGPKYARTRISAGAPAGFARNNSPPGLEPGKAREKRFTS</sequence>
<feature type="region of interest" description="Disordered" evidence="1">
    <location>
        <begin position="1"/>
        <end position="76"/>
    </location>
</feature>
<proteinExistence type="predicted"/>
<gene>
    <name evidence="2" type="ORF">GOBAR_AA29427</name>
</gene>
<feature type="compositionally biased region" description="Basic and acidic residues" evidence="1">
    <location>
        <begin position="67"/>
        <end position="76"/>
    </location>
</feature>